<name>A0A2P2KKC4_RHIMU</name>
<evidence type="ECO:0000313" key="1">
    <source>
        <dbReference type="EMBL" id="MBX06170.1"/>
    </source>
</evidence>
<protein>
    <submittedName>
        <fullName evidence="1">Uncharacterized protein</fullName>
    </submittedName>
</protein>
<accession>A0A2P2KKC4</accession>
<dbReference type="EMBL" id="GGEC01025686">
    <property type="protein sequence ID" value="MBX06170.1"/>
    <property type="molecule type" value="Transcribed_RNA"/>
</dbReference>
<reference evidence="1" key="1">
    <citation type="submission" date="2018-02" db="EMBL/GenBank/DDBJ databases">
        <title>Rhizophora mucronata_Transcriptome.</title>
        <authorList>
            <person name="Meera S.P."/>
            <person name="Sreeshan A."/>
            <person name="Augustine A."/>
        </authorList>
    </citation>
    <scope>NUCLEOTIDE SEQUENCE</scope>
    <source>
        <tissue evidence="1">Leaf</tissue>
    </source>
</reference>
<proteinExistence type="predicted"/>
<sequence>MRQQNLFHFRSHMTKFKRYYRSVCSLLTHMHTHRKFGVLLI</sequence>
<organism evidence="1">
    <name type="scientific">Rhizophora mucronata</name>
    <name type="common">Asiatic mangrove</name>
    <dbReference type="NCBI Taxonomy" id="61149"/>
    <lineage>
        <taxon>Eukaryota</taxon>
        <taxon>Viridiplantae</taxon>
        <taxon>Streptophyta</taxon>
        <taxon>Embryophyta</taxon>
        <taxon>Tracheophyta</taxon>
        <taxon>Spermatophyta</taxon>
        <taxon>Magnoliopsida</taxon>
        <taxon>eudicotyledons</taxon>
        <taxon>Gunneridae</taxon>
        <taxon>Pentapetalae</taxon>
        <taxon>rosids</taxon>
        <taxon>fabids</taxon>
        <taxon>Malpighiales</taxon>
        <taxon>Rhizophoraceae</taxon>
        <taxon>Rhizophora</taxon>
    </lineage>
</organism>
<dbReference type="AlphaFoldDB" id="A0A2P2KKC4"/>